<keyword evidence="2" id="KW-0808">Transferase</keyword>
<protein>
    <submittedName>
        <fullName evidence="2">Methyltransferase domain-containing protein</fullName>
    </submittedName>
</protein>
<gene>
    <name evidence="2" type="ORF">ACFP1B_33975</name>
</gene>
<feature type="domain" description="Methyltransferase" evidence="1">
    <location>
        <begin position="41"/>
        <end position="147"/>
    </location>
</feature>
<comment type="caution">
    <text evidence="2">The sequence shown here is derived from an EMBL/GenBank/DDBJ whole genome shotgun (WGS) entry which is preliminary data.</text>
</comment>
<reference evidence="3" key="1">
    <citation type="journal article" date="2019" name="Int. J. Syst. Evol. Microbiol.">
        <title>The Global Catalogue of Microorganisms (GCM) 10K type strain sequencing project: providing services to taxonomists for standard genome sequencing and annotation.</title>
        <authorList>
            <consortium name="The Broad Institute Genomics Platform"/>
            <consortium name="The Broad Institute Genome Sequencing Center for Infectious Disease"/>
            <person name="Wu L."/>
            <person name="Ma J."/>
        </authorList>
    </citation>
    <scope>NUCLEOTIDE SEQUENCE [LARGE SCALE GENOMIC DNA]</scope>
    <source>
        <strain evidence="3">JCM 4147</strain>
    </source>
</reference>
<accession>A0ABW1GX90</accession>
<keyword evidence="2" id="KW-0489">Methyltransferase</keyword>
<dbReference type="Gene3D" id="3.40.50.150">
    <property type="entry name" value="Vaccinia Virus protein VP39"/>
    <property type="match status" value="1"/>
</dbReference>
<dbReference type="RefSeq" id="WP_344515062.1">
    <property type="nucleotide sequence ID" value="NZ_BAAATU010000032.1"/>
</dbReference>
<evidence type="ECO:0000313" key="3">
    <source>
        <dbReference type="Proteomes" id="UP001596200"/>
    </source>
</evidence>
<dbReference type="InterPro" id="IPR025714">
    <property type="entry name" value="Methyltranfer_dom"/>
</dbReference>
<evidence type="ECO:0000259" key="1">
    <source>
        <dbReference type="Pfam" id="PF13847"/>
    </source>
</evidence>
<dbReference type="Pfam" id="PF13847">
    <property type="entry name" value="Methyltransf_31"/>
    <property type="match status" value="1"/>
</dbReference>
<dbReference type="InterPro" id="IPR029063">
    <property type="entry name" value="SAM-dependent_MTases_sf"/>
</dbReference>
<dbReference type="SUPFAM" id="SSF53335">
    <property type="entry name" value="S-adenosyl-L-methionine-dependent methyltransferases"/>
    <property type="match status" value="1"/>
</dbReference>
<name>A0ABW1GX90_9ACTN</name>
<dbReference type="PANTHER" id="PTHR43861:SF1">
    <property type="entry name" value="TRANS-ACONITATE 2-METHYLTRANSFERASE"/>
    <property type="match status" value="1"/>
</dbReference>
<dbReference type="Proteomes" id="UP001596200">
    <property type="component" value="Unassembled WGS sequence"/>
</dbReference>
<evidence type="ECO:0000313" key="2">
    <source>
        <dbReference type="EMBL" id="MFC5918400.1"/>
    </source>
</evidence>
<sequence length="258" mass="27387">MTSSVFETVTPDAFAYLDRVASTDPGRSCKLRMLDELAVRAGETVLDLGCGPGTDLAALADAVTGTGRVIGVDHDRASADAATDRTAGRGNVTVRLGDIHELPLPDNSADRARTDRVLQHVADPARALGEARRVLRPGGRLVMGEPDWGTLTVDHPDGGLSRACTRYVTDEAVRNARIGSRLARLAADAGFAVPAVVPVTPVFRDVRAADRILGLGRTARRAADAGYFTEEAVRRWLDHLVDGPFLAAVTLFIVVAEA</sequence>
<keyword evidence="3" id="KW-1185">Reference proteome</keyword>
<dbReference type="EMBL" id="JBHSPU010000039">
    <property type="protein sequence ID" value="MFC5918400.1"/>
    <property type="molecule type" value="Genomic_DNA"/>
</dbReference>
<dbReference type="PANTHER" id="PTHR43861">
    <property type="entry name" value="TRANS-ACONITATE 2-METHYLTRANSFERASE-RELATED"/>
    <property type="match status" value="1"/>
</dbReference>
<organism evidence="2 3">
    <name type="scientific">Streptomyces pulveraceus</name>
    <dbReference type="NCBI Taxonomy" id="68258"/>
    <lineage>
        <taxon>Bacteria</taxon>
        <taxon>Bacillati</taxon>
        <taxon>Actinomycetota</taxon>
        <taxon>Actinomycetes</taxon>
        <taxon>Kitasatosporales</taxon>
        <taxon>Streptomycetaceae</taxon>
        <taxon>Streptomyces</taxon>
    </lineage>
</organism>
<dbReference type="GO" id="GO:0008168">
    <property type="term" value="F:methyltransferase activity"/>
    <property type="evidence" value="ECO:0007669"/>
    <property type="project" value="UniProtKB-KW"/>
</dbReference>
<dbReference type="GO" id="GO:0032259">
    <property type="term" value="P:methylation"/>
    <property type="evidence" value="ECO:0007669"/>
    <property type="project" value="UniProtKB-KW"/>
</dbReference>
<dbReference type="CDD" id="cd02440">
    <property type="entry name" value="AdoMet_MTases"/>
    <property type="match status" value="1"/>
</dbReference>
<proteinExistence type="predicted"/>